<evidence type="ECO:0000313" key="9">
    <source>
        <dbReference type="Proteomes" id="UP000887226"/>
    </source>
</evidence>
<evidence type="ECO:0000259" key="7">
    <source>
        <dbReference type="Pfam" id="PF02096"/>
    </source>
</evidence>
<accession>A0A9P7YZP0</accession>
<evidence type="ECO:0000313" key="8">
    <source>
        <dbReference type="EMBL" id="KAG9242357.1"/>
    </source>
</evidence>
<evidence type="ECO:0000256" key="1">
    <source>
        <dbReference type="ARBA" id="ARBA00004141"/>
    </source>
</evidence>
<dbReference type="InterPro" id="IPR001708">
    <property type="entry name" value="YidC/ALB3/OXA1/COX18"/>
</dbReference>
<comment type="subcellular location">
    <subcellularLocation>
        <location evidence="1 6">Membrane</location>
        <topology evidence="1 6">Multi-pass membrane protein</topology>
    </subcellularLocation>
</comment>
<dbReference type="OrthoDB" id="2148490at2759"/>
<dbReference type="GO" id="GO:0033617">
    <property type="term" value="P:mitochondrial respiratory chain complex IV assembly"/>
    <property type="evidence" value="ECO:0007669"/>
    <property type="project" value="TreeGrafter"/>
</dbReference>
<dbReference type="GO" id="GO:0005743">
    <property type="term" value="C:mitochondrial inner membrane"/>
    <property type="evidence" value="ECO:0007669"/>
    <property type="project" value="TreeGrafter"/>
</dbReference>
<evidence type="ECO:0000256" key="6">
    <source>
        <dbReference type="RuleBase" id="RU003945"/>
    </source>
</evidence>
<dbReference type="InterPro" id="IPR028055">
    <property type="entry name" value="YidC/Oxa/ALB_C"/>
</dbReference>
<feature type="domain" description="Membrane insertase YidC/Oxa/ALB C-terminal" evidence="7">
    <location>
        <begin position="118"/>
        <end position="292"/>
    </location>
</feature>
<dbReference type="PANTHER" id="PTHR12428:SF65">
    <property type="entry name" value="CYTOCHROME C OXIDASE ASSEMBLY PROTEIN COX18, MITOCHONDRIAL"/>
    <property type="match status" value="1"/>
</dbReference>
<comment type="caution">
    <text evidence="8">The sequence shown here is derived from an EMBL/GenBank/DDBJ whole genome shotgun (WGS) entry which is preliminary data.</text>
</comment>
<organism evidence="8 9">
    <name type="scientific">Calycina marina</name>
    <dbReference type="NCBI Taxonomy" id="1763456"/>
    <lineage>
        <taxon>Eukaryota</taxon>
        <taxon>Fungi</taxon>
        <taxon>Dikarya</taxon>
        <taxon>Ascomycota</taxon>
        <taxon>Pezizomycotina</taxon>
        <taxon>Leotiomycetes</taxon>
        <taxon>Helotiales</taxon>
        <taxon>Pezizellaceae</taxon>
        <taxon>Calycina</taxon>
    </lineage>
</organism>
<keyword evidence="9" id="KW-1185">Reference proteome</keyword>
<dbReference type="AlphaFoldDB" id="A0A9P7YZP0"/>
<keyword evidence="4" id="KW-1133">Transmembrane helix</keyword>
<dbReference type="EMBL" id="MU254082">
    <property type="protein sequence ID" value="KAG9242357.1"/>
    <property type="molecule type" value="Genomic_DNA"/>
</dbReference>
<dbReference type="GO" id="GO:0032979">
    <property type="term" value="P:protein insertion into mitochondrial inner membrane from matrix"/>
    <property type="evidence" value="ECO:0007669"/>
    <property type="project" value="TreeGrafter"/>
</dbReference>
<dbReference type="PANTHER" id="PTHR12428">
    <property type="entry name" value="OXA1"/>
    <property type="match status" value="1"/>
</dbReference>
<keyword evidence="3 6" id="KW-0812">Transmembrane</keyword>
<name>A0A9P7YZP0_9HELO</name>
<evidence type="ECO:0000256" key="4">
    <source>
        <dbReference type="ARBA" id="ARBA00022989"/>
    </source>
</evidence>
<reference evidence="8" key="1">
    <citation type="journal article" date="2021" name="IMA Fungus">
        <title>Genomic characterization of three marine fungi, including Emericellopsis atlantica sp. nov. with signatures of a generalist lifestyle and marine biomass degradation.</title>
        <authorList>
            <person name="Hagestad O.C."/>
            <person name="Hou L."/>
            <person name="Andersen J.H."/>
            <person name="Hansen E.H."/>
            <person name="Altermark B."/>
            <person name="Li C."/>
            <person name="Kuhnert E."/>
            <person name="Cox R.J."/>
            <person name="Crous P.W."/>
            <person name="Spatafora J.W."/>
            <person name="Lail K."/>
            <person name="Amirebrahimi M."/>
            <person name="Lipzen A."/>
            <person name="Pangilinan J."/>
            <person name="Andreopoulos W."/>
            <person name="Hayes R.D."/>
            <person name="Ng V."/>
            <person name="Grigoriev I.V."/>
            <person name="Jackson S.A."/>
            <person name="Sutton T.D.S."/>
            <person name="Dobson A.D.W."/>
            <person name="Rama T."/>
        </authorList>
    </citation>
    <scope>NUCLEOTIDE SEQUENCE</scope>
    <source>
        <strain evidence="8">TRa3180A</strain>
    </source>
</reference>
<proteinExistence type="inferred from homology"/>
<keyword evidence="5" id="KW-0472">Membrane</keyword>
<sequence>MSTILRTTRTLRPPRQTASFLFLQLPSTYRAFHSSPRPQFMEQSITVAYSAIESLHTITGLSWTYTLPLSALLVRTFFVLPLSIYARANNRAQVELAPLVSAWKEPMQKKVRLQLQERKMVAISASKPNLMLAKEMRRKSAEIYARWGCQRLKNFMPLLQLPIWLTVMEAIREMCGQREGLWGLLFRTGSGSMSQVLPIEASLATEGMLWFPNLMAADPQLTLPFILSGMLYMNITSGTAKRNRSAFSAGLTKVLKAVALAIGPLTLNVPSAMLLYWISSSSMALVQATIMDRLMPIKPLDIKALPTIEAGSLRKTNHTTLLKVDSRK</sequence>
<gene>
    <name evidence="8" type="ORF">BJ878DRAFT_516010</name>
</gene>
<evidence type="ECO:0000256" key="3">
    <source>
        <dbReference type="ARBA" id="ARBA00022692"/>
    </source>
</evidence>
<comment type="similarity">
    <text evidence="2 6">Belongs to the OXA1/ALB3/YidC family.</text>
</comment>
<dbReference type="CDD" id="cd20069">
    <property type="entry name" value="5TM_Oxa1-like"/>
    <property type="match status" value="1"/>
</dbReference>
<evidence type="ECO:0000256" key="5">
    <source>
        <dbReference type="ARBA" id="ARBA00023136"/>
    </source>
</evidence>
<evidence type="ECO:0000256" key="2">
    <source>
        <dbReference type="ARBA" id="ARBA00009877"/>
    </source>
</evidence>
<dbReference type="Pfam" id="PF02096">
    <property type="entry name" value="60KD_IMP"/>
    <property type="match status" value="1"/>
</dbReference>
<dbReference type="Proteomes" id="UP000887226">
    <property type="component" value="Unassembled WGS sequence"/>
</dbReference>
<protein>
    <submittedName>
        <fullName evidence="8">60Kd inner membrane protein-domain-containing protein</fullName>
    </submittedName>
</protein>
<dbReference type="GO" id="GO:0032977">
    <property type="term" value="F:membrane insertase activity"/>
    <property type="evidence" value="ECO:0007669"/>
    <property type="project" value="InterPro"/>
</dbReference>